<dbReference type="InParanoid" id="Q7ULQ6"/>
<dbReference type="EnsemblBacteria" id="CAD76213">
    <property type="protein sequence ID" value="CAD76213"/>
    <property type="gene ID" value="RB9350"/>
</dbReference>
<evidence type="ECO:0000256" key="1">
    <source>
        <dbReference type="SAM" id="MobiDB-lite"/>
    </source>
</evidence>
<dbReference type="KEGG" id="rba:RB9350"/>
<dbReference type="OrthoDB" id="5196525at2"/>
<sequence length="733" mass="83171">MGSLIQLQQRNSMGKKTKNDPATFNRIAESLRQYRRAELKEFAIELGGSPIDDLYVDPLPSDAVLTTVLSSNTTFLTGRKGTGKSTVFARAQSEIRKRKDLISIYIDVKSLHELADGSQPVTTERTLGDVDPGIFRAHMLRKHFLGEVLRQLLKELNLACESMGIIERFSGRKRGYQELISSLQKIEKSVSSCKLREEELPVLRQITIKARNRSENEKQRTASAKATASGSASALGLSGTASGEVAGSDYSKTLDDRELYEEYSNVVLKSFPFASLIEQVTDLLDESKLLRLVVFFDDFSELEWVSQRLFVDVILSPLNNATNERIKLKVAGYPGRVYYGRIDPGKVDTVCLDFSQLYKSNELQTAEASAIDYTRRLLEKRFSAFGQSISDYFDPSADPAELFRLLFFVSTNSPRLLGYILHYCYLDRVSRGLGITPSSIRLASSKYFSTVVSQYFDRAGRFALEPFEQKLDRHNQQNLLRALLAESIELKKRINRGEVGGTYFDELGHNPPVSHFYIDPKLESVLSSLEFNFLVTKYSDTRDKNGRDVSVYAFLYGLAEAENFAWGYPAGREYRNYFVQRCFDYNRVIHQFLSKTSTIRCNECGSCFSMEDEDKISFYKWKCPNCQSGVCSVVQLSDEFETEVAQLDEALMLEEVELEILAALEESDQWMRAGEISLLVDATYQLVGSRTGKLQQQGLVLKEVVDGHRRSRIRDEAREIYFKKSELDDESST</sequence>
<dbReference type="AlphaFoldDB" id="Q7ULQ6"/>
<dbReference type="PATRIC" id="fig|243090.15.peg.4480"/>
<evidence type="ECO:0000313" key="3">
    <source>
        <dbReference type="Proteomes" id="UP000001025"/>
    </source>
</evidence>
<dbReference type="Proteomes" id="UP000001025">
    <property type="component" value="Chromosome"/>
</dbReference>
<dbReference type="EMBL" id="BX294149">
    <property type="protein sequence ID" value="CAD76213.1"/>
    <property type="molecule type" value="Genomic_DNA"/>
</dbReference>
<dbReference type="SUPFAM" id="SSF46785">
    <property type="entry name" value="Winged helix' DNA-binding domain"/>
    <property type="match status" value="1"/>
</dbReference>
<feature type="compositionally biased region" description="Polar residues" evidence="1">
    <location>
        <begin position="1"/>
        <end position="14"/>
    </location>
</feature>
<keyword evidence="3" id="KW-1185">Reference proteome</keyword>
<dbReference type="CDD" id="cd15489">
    <property type="entry name" value="PHD_SF"/>
    <property type="match status" value="1"/>
</dbReference>
<reference evidence="2 3" key="1">
    <citation type="journal article" date="2003" name="Proc. Natl. Acad. Sci. U.S.A.">
        <title>Complete genome sequence of the marine planctomycete Pirellula sp. strain 1.</title>
        <authorList>
            <person name="Gloeckner F.O."/>
            <person name="Kube M."/>
            <person name="Bauer M."/>
            <person name="Teeling H."/>
            <person name="Lombardot T."/>
            <person name="Ludwig W."/>
            <person name="Gade D."/>
            <person name="Beck A."/>
            <person name="Borzym K."/>
            <person name="Heitmann K."/>
            <person name="Rabus R."/>
            <person name="Schlesner H."/>
            <person name="Amann R."/>
            <person name="Reinhardt R."/>
        </authorList>
    </citation>
    <scope>NUCLEOTIDE SEQUENCE [LARGE SCALE GENOMIC DNA]</scope>
    <source>
        <strain evidence="3">DSM 10527 / NCIMB 13988 / SH1</strain>
    </source>
</reference>
<dbReference type="HOGENOM" id="CLU_433917_0_0_0"/>
<evidence type="ECO:0000313" key="2">
    <source>
        <dbReference type="EMBL" id="CAD76213.1"/>
    </source>
</evidence>
<feature type="region of interest" description="Disordered" evidence="1">
    <location>
        <begin position="1"/>
        <end position="20"/>
    </location>
</feature>
<dbReference type="eggNOG" id="COG1846">
    <property type="taxonomic scope" value="Bacteria"/>
</dbReference>
<organism evidence="2 3">
    <name type="scientific">Rhodopirellula baltica (strain DSM 10527 / NCIMB 13988 / SH1)</name>
    <dbReference type="NCBI Taxonomy" id="243090"/>
    <lineage>
        <taxon>Bacteria</taxon>
        <taxon>Pseudomonadati</taxon>
        <taxon>Planctomycetota</taxon>
        <taxon>Planctomycetia</taxon>
        <taxon>Pirellulales</taxon>
        <taxon>Pirellulaceae</taxon>
        <taxon>Rhodopirellula</taxon>
    </lineage>
</organism>
<name>Q7ULQ6_RHOBA</name>
<protein>
    <submittedName>
        <fullName evidence="2">Uncharacterized protein</fullName>
    </submittedName>
</protein>
<dbReference type="InterPro" id="IPR036390">
    <property type="entry name" value="WH_DNA-bd_sf"/>
</dbReference>
<accession>Q7ULQ6</accession>
<proteinExistence type="predicted"/>
<gene>
    <name evidence="2" type="ordered locus">RB9350</name>
</gene>